<dbReference type="Proteomes" id="UP000008703">
    <property type="component" value="Plasmid pSTRVI01"/>
</dbReference>
<evidence type="ECO:0000313" key="2">
    <source>
        <dbReference type="EMBL" id="AEM88641.1"/>
    </source>
</evidence>
<name>G2PGS7_STRV4</name>
<dbReference type="EMBL" id="CP002995">
    <property type="protein sequence ID" value="AEM88641.1"/>
    <property type="molecule type" value="Genomic_DNA"/>
</dbReference>
<feature type="region of interest" description="Disordered" evidence="1">
    <location>
        <begin position="313"/>
        <end position="337"/>
    </location>
</feature>
<dbReference type="AlphaFoldDB" id="G2PGS7"/>
<evidence type="ECO:0000313" key="3">
    <source>
        <dbReference type="Proteomes" id="UP000008703"/>
    </source>
</evidence>
<reference evidence="2" key="1">
    <citation type="submission" date="2011-08" db="EMBL/GenBank/DDBJ databases">
        <title>Complete sequence of plasmid 1 of Streptomyces violaceusniger Tu 4113.</title>
        <authorList>
            <consortium name="US DOE Joint Genome Institute"/>
            <person name="Lucas S."/>
            <person name="Han J."/>
            <person name="Lapidus A."/>
            <person name="Cheng J.-F."/>
            <person name="Goodwin L."/>
            <person name="Pitluck S."/>
            <person name="Peters L."/>
            <person name="Ivanova N."/>
            <person name="Daligault H."/>
            <person name="Detter J.C."/>
            <person name="Han C."/>
            <person name="Tapia R."/>
            <person name="Land M."/>
            <person name="Hauser L."/>
            <person name="Kyrpides N."/>
            <person name="Ivanova N."/>
            <person name="Pagani I."/>
            <person name="Hagen A."/>
            <person name="Katz L."/>
            <person name="Fiedler H.-P."/>
            <person name="Keasling J."/>
            <person name="Fortman J."/>
            <person name="Woyke T."/>
        </authorList>
    </citation>
    <scope>NUCLEOTIDE SEQUENCE [LARGE SCALE GENOMIC DNA]</scope>
    <source>
        <strain evidence="2">Tu 4113</strain>
        <plasmid evidence="2">pSTRVI01</plasmid>
    </source>
</reference>
<keyword evidence="2" id="KW-0614">Plasmid</keyword>
<feature type="compositionally biased region" description="Low complexity" evidence="1">
    <location>
        <begin position="572"/>
        <end position="583"/>
    </location>
</feature>
<dbReference type="HOGENOM" id="CLU_016168_0_0_11"/>
<organism evidence="2 3">
    <name type="scientific">Streptomyces violaceusniger (strain Tu 4113)</name>
    <dbReference type="NCBI Taxonomy" id="653045"/>
    <lineage>
        <taxon>Bacteria</taxon>
        <taxon>Bacillati</taxon>
        <taxon>Actinomycetota</taxon>
        <taxon>Actinomycetes</taxon>
        <taxon>Kitasatosporales</taxon>
        <taxon>Streptomycetaceae</taxon>
        <taxon>Streptomyces</taxon>
        <taxon>Streptomyces violaceusniger group</taxon>
    </lineage>
</organism>
<evidence type="ECO:0000256" key="1">
    <source>
        <dbReference type="SAM" id="MobiDB-lite"/>
    </source>
</evidence>
<feature type="region of interest" description="Disordered" evidence="1">
    <location>
        <begin position="559"/>
        <end position="599"/>
    </location>
</feature>
<feature type="compositionally biased region" description="Basic and acidic residues" evidence="1">
    <location>
        <begin position="373"/>
        <end position="392"/>
    </location>
</feature>
<proteinExistence type="predicted"/>
<accession>G2PGS7</accession>
<feature type="compositionally biased region" description="Pro residues" evidence="1">
    <location>
        <begin position="560"/>
        <end position="571"/>
    </location>
</feature>
<keyword evidence="3" id="KW-1185">Reference proteome</keyword>
<gene>
    <name evidence="2" type="ORF">Strvi_9381</name>
</gene>
<sequence length="671" mass="69764">MSAVAAEAAVRTWVPGQSRRRLRSVPKQAGPAVELELGNPLQLSKTMRARLLAAVRMLVSDPALEGAGDPARLASVVLMAKARVAADYSTEIRAGELGRWLGLKVSRVAHTVLPRLRECGVLGSLATTNAAGWTTGLECWVVPMYRAQHAGDRRHVLALSRVELAVLLKLIEVLFGPGWTHKEKEPTPPGLLADRTGRGAATDRLGLLLMVLSSNSRGWLQLCPGSVDTSRGRPAATAGRLLGCSPAAGAKVLARLQERGVLAVERRETASGLNARSRVRLLPVAQAHGLRIGEASKAVTSVFSDLACAASGDHEASGSPVVPAITGAEGSGQRQEGGVAALAGAAHLHASHAPVVTPVSPVELSGGCSGEGRGGEGRRPERAGAREGELPRPGDGLLRDGGGQSALRAEQPNRPLLSSFTSLGALSGQVPQVAGILSAVIPSPSGFQREALTRLVRGLLADGETDAIIATRLEQRLRPLATGDPNRPYAFRRDALSWALSVGLPYTPGGMTLVPCAHRGCANLTRGRATDRVRCDACELDAMQTEQARRALEAVLAAPLPQPADPPPNAPAPDGDAPAAGRPTHADDLSAGEDPELPGPVREQLLALAAIAPQDLPAARAAAHAAYRPAQEAESAQQHARRVSAATATWCAITTRYADRLASAHDAGSAA</sequence>
<geneLocation type="plasmid" evidence="2 3">
    <name>pSTRVI01</name>
</geneLocation>
<feature type="region of interest" description="Disordered" evidence="1">
    <location>
        <begin position="354"/>
        <end position="413"/>
    </location>
</feature>
<protein>
    <submittedName>
        <fullName evidence="2">Uncharacterized protein</fullName>
    </submittedName>
</protein>
<dbReference type="KEGG" id="svl:Strvi_9381"/>